<keyword evidence="2" id="KW-1185">Reference proteome</keyword>
<gene>
    <name evidence="1" type="ORF">EG343_08005</name>
</gene>
<name>A0AAD0YKJ5_CHRNA</name>
<evidence type="ECO:0000313" key="1">
    <source>
        <dbReference type="EMBL" id="AZA90567.1"/>
    </source>
</evidence>
<proteinExistence type="predicted"/>
<dbReference type="Proteomes" id="UP000278288">
    <property type="component" value="Chromosome"/>
</dbReference>
<dbReference type="AlphaFoldDB" id="A0AAD0YKJ5"/>
<dbReference type="EMBL" id="CP033923">
    <property type="protein sequence ID" value="AZA90567.1"/>
    <property type="molecule type" value="Genomic_DNA"/>
</dbReference>
<protein>
    <submittedName>
        <fullName evidence="1">Uncharacterized protein</fullName>
    </submittedName>
</protein>
<evidence type="ECO:0000313" key="2">
    <source>
        <dbReference type="Proteomes" id="UP000278288"/>
    </source>
</evidence>
<organism evidence="1 2">
    <name type="scientific">Chryseobacterium nakagawai</name>
    <dbReference type="NCBI Taxonomy" id="1241982"/>
    <lineage>
        <taxon>Bacteria</taxon>
        <taxon>Pseudomonadati</taxon>
        <taxon>Bacteroidota</taxon>
        <taxon>Flavobacteriia</taxon>
        <taxon>Flavobacteriales</taxon>
        <taxon>Weeksellaceae</taxon>
        <taxon>Chryseobacterium group</taxon>
        <taxon>Chryseobacterium</taxon>
    </lineage>
</organism>
<accession>A0AAD0YKJ5</accession>
<sequence>MPYNPATATSLNKIISLFSSPGQWVKVGDASTIVDFSTGYLNYSVNSTTKLLELFINGNLESIAWGVTNPINGKIILAPRLIDKIEHNFWAASIVIHEQDHFSNFKAGLYQGNSYIAQELNELSAYRAAAKWTGFMEKQGLVHLQNVIEYFLKLSEIKF</sequence>
<reference evidence="1 2" key="1">
    <citation type="submission" date="2018-11" db="EMBL/GenBank/DDBJ databases">
        <title>Proposal to divide the Flavobacteriaceae and reorganize its genera based on Amino Acid Identity values calculated from whole genome sequences.</title>
        <authorList>
            <person name="Nicholson A.C."/>
            <person name="Gulvik C.A."/>
            <person name="Whitney A.M."/>
            <person name="Humrighouse B.W."/>
            <person name="Bell M."/>
            <person name="Holmes B."/>
            <person name="Steigerwalt A.G."/>
            <person name="Villarma A."/>
            <person name="Sheth M."/>
            <person name="Batra D."/>
            <person name="Pryor J."/>
            <person name="Bernardet J.-F."/>
            <person name="Hugo C."/>
            <person name="Kampfer P."/>
            <person name="Newman J."/>
            <person name="McQuiston J.R."/>
        </authorList>
    </citation>
    <scope>NUCLEOTIDE SEQUENCE [LARGE SCALE GENOMIC DNA]</scope>
    <source>
        <strain evidence="1 2">G0041</strain>
    </source>
</reference>
<dbReference type="KEGG" id="cnk:EG343_08005"/>